<evidence type="ECO:0000313" key="12">
    <source>
        <dbReference type="EMBL" id="ELY72441.1"/>
    </source>
</evidence>
<dbReference type="PANTHER" id="PTHR30405">
    <property type="entry name" value="TRANSPOSASE"/>
    <property type="match status" value="1"/>
</dbReference>
<feature type="domain" description="Cas12f1-like TNB" evidence="10">
    <location>
        <begin position="292"/>
        <end position="357"/>
    </location>
</feature>
<evidence type="ECO:0000259" key="9">
    <source>
        <dbReference type="Pfam" id="PF01385"/>
    </source>
</evidence>
<feature type="region of interest" description="Disordered" evidence="8">
    <location>
        <begin position="436"/>
        <end position="458"/>
    </location>
</feature>
<evidence type="ECO:0000256" key="1">
    <source>
        <dbReference type="ARBA" id="ARBA00008761"/>
    </source>
</evidence>
<dbReference type="NCBIfam" id="NF040570">
    <property type="entry name" value="guided_TnpB"/>
    <property type="match status" value="1"/>
</dbReference>
<dbReference type="AlphaFoldDB" id="L9YFH6"/>
<keyword evidence="3" id="KW-0815">Transposition</keyword>
<evidence type="ECO:0000259" key="10">
    <source>
        <dbReference type="Pfam" id="PF07282"/>
    </source>
</evidence>
<evidence type="ECO:0000256" key="5">
    <source>
        <dbReference type="ARBA" id="ARBA00022833"/>
    </source>
</evidence>
<evidence type="ECO:0000256" key="3">
    <source>
        <dbReference type="ARBA" id="ARBA00022578"/>
    </source>
</evidence>
<gene>
    <name evidence="12" type="ORF">C490_03818</name>
</gene>
<dbReference type="InterPro" id="IPR051399">
    <property type="entry name" value="RNA-guided_DNA_endo/Transpos"/>
</dbReference>
<reference evidence="12 13" key="1">
    <citation type="journal article" date="2014" name="PLoS Genet.">
        <title>Phylogenetically driven sequencing of extremely halophilic archaea reveals strategies for static and dynamic osmo-response.</title>
        <authorList>
            <person name="Becker E.A."/>
            <person name="Seitzer P.M."/>
            <person name="Tritt A."/>
            <person name="Larsen D."/>
            <person name="Krusor M."/>
            <person name="Yao A.I."/>
            <person name="Wu D."/>
            <person name="Madern D."/>
            <person name="Eisen J.A."/>
            <person name="Darling A.E."/>
            <person name="Facciotti M.T."/>
        </authorList>
    </citation>
    <scope>NUCLEOTIDE SEQUENCE [LARGE SCALE GENOMIC DNA]</scope>
    <source>
        <strain evidence="12 13">SP2</strain>
    </source>
</reference>
<feature type="region of interest" description="Disordered" evidence="8">
    <location>
        <begin position="366"/>
        <end position="402"/>
    </location>
</feature>
<evidence type="ECO:0000256" key="7">
    <source>
        <dbReference type="ARBA" id="ARBA00023172"/>
    </source>
</evidence>
<dbReference type="PANTHER" id="PTHR30405:SF25">
    <property type="entry name" value="RNA-GUIDED DNA ENDONUCLEASE INSQ-RELATED"/>
    <property type="match status" value="1"/>
</dbReference>
<feature type="domain" description="Probable transposase IS891/IS1136/IS1341" evidence="9">
    <location>
        <begin position="169"/>
        <end position="279"/>
    </location>
</feature>
<keyword evidence="4" id="KW-0479">Metal-binding</keyword>
<dbReference type="EMBL" id="AOIC01000026">
    <property type="protein sequence ID" value="ELY72441.1"/>
    <property type="molecule type" value="Genomic_DNA"/>
</dbReference>
<dbReference type="GO" id="GO:0006310">
    <property type="term" value="P:DNA recombination"/>
    <property type="evidence" value="ECO:0007669"/>
    <property type="project" value="UniProtKB-KW"/>
</dbReference>
<protein>
    <submittedName>
        <fullName evidence="12">Transposase, IS605 OrfB family protein</fullName>
    </submittedName>
</protein>
<sequence>MRYNYRYRLNPTDELHERLAWTVDTCRQVYNHFLHRLNREDGTTAYSEQSVLPDLKREWTELKQVHSKVLQKVVQRLYDNLSTLQGRKDNGYPVGELKWKGPQEYCSIKYSQTGFELKNTSGRTVLSLSKIGDIPMVYHRDVPDDATIKEIVVKQEPTGEWFAVLGIETEDEAPEKPKKIEDCAGIDVGILKYAHDTDGTAVERPDLSDERDRLEREQRKLSRKEHGSANYRKQQRVVAKRHADLQQKRQDFLHKLSNHYAREYDLVAVEDLDAKGLMELPSNSRNRAGAAWGTFLRMLEYKCEREGTHFVAVDPDETTKECAACGAESDKPLWVREHSCPSCGFTADRDWNAAYNILVRGLKQVGTGCPESTSSESKDSDGLRKSADDFRTPAETALPTGTDSIRFLQSASWKQEAPSAHGREAPVRMVRETFGLTLPSRSERRKPRASRVGRRSLC</sequence>
<accession>L9YFH6</accession>
<evidence type="ECO:0000313" key="13">
    <source>
        <dbReference type="Proteomes" id="UP000011613"/>
    </source>
</evidence>
<keyword evidence="6" id="KW-0238">DNA-binding</keyword>
<dbReference type="Pfam" id="PF07282">
    <property type="entry name" value="Cas12f1-like_TNB"/>
    <property type="match status" value="1"/>
</dbReference>
<evidence type="ECO:0000259" key="11">
    <source>
        <dbReference type="Pfam" id="PF12323"/>
    </source>
</evidence>
<comment type="similarity">
    <text evidence="1">In the C-terminal section; belongs to the transposase 35 family.</text>
</comment>
<evidence type="ECO:0000256" key="4">
    <source>
        <dbReference type="ARBA" id="ARBA00022723"/>
    </source>
</evidence>
<keyword evidence="5" id="KW-0862">Zinc</keyword>
<dbReference type="Pfam" id="PF12323">
    <property type="entry name" value="HTH_OrfB_IS605"/>
    <property type="match status" value="1"/>
</dbReference>
<dbReference type="GO" id="GO:0003677">
    <property type="term" value="F:DNA binding"/>
    <property type="evidence" value="ECO:0007669"/>
    <property type="project" value="UniProtKB-KW"/>
</dbReference>
<evidence type="ECO:0000256" key="8">
    <source>
        <dbReference type="SAM" id="MobiDB-lite"/>
    </source>
</evidence>
<evidence type="ECO:0000256" key="2">
    <source>
        <dbReference type="ARBA" id="ARBA00011044"/>
    </source>
</evidence>
<organism evidence="12 13">
    <name type="scientific">Natronobacterium gregoryi (strain ATCC 43098 / DSM 3393 / CCM 3738 / CIP 104747 / IAM 13177 / JCM 8860 / NBRC 102187 / NCIMB 2189 / SP2)</name>
    <dbReference type="NCBI Taxonomy" id="797304"/>
    <lineage>
        <taxon>Archaea</taxon>
        <taxon>Methanobacteriati</taxon>
        <taxon>Methanobacteriota</taxon>
        <taxon>Stenosarchaea group</taxon>
        <taxon>Halobacteria</taxon>
        <taxon>Halobacteriales</taxon>
        <taxon>Natrialbaceae</taxon>
        <taxon>Natronobacterium</taxon>
    </lineage>
</organism>
<dbReference type="GO" id="GO:0046872">
    <property type="term" value="F:metal ion binding"/>
    <property type="evidence" value="ECO:0007669"/>
    <property type="project" value="UniProtKB-KW"/>
</dbReference>
<comment type="similarity">
    <text evidence="2">In the N-terminal section; belongs to the transposase 2 family.</text>
</comment>
<name>L9YFH6_NATGS</name>
<dbReference type="Pfam" id="PF01385">
    <property type="entry name" value="OrfB_IS605"/>
    <property type="match status" value="1"/>
</dbReference>
<keyword evidence="7" id="KW-0233">DNA recombination</keyword>
<dbReference type="InterPro" id="IPR021027">
    <property type="entry name" value="Transposase_put_HTH"/>
</dbReference>
<feature type="compositionally biased region" description="Basic residues" evidence="8">
    <location>
        <begin position="443"/>
        <end position="458"/>
    </location>
</feature>
<dbReference type="NCBIfam" id="TIGR01766">
    <property type="entry name" value="IS200/IS605 family accessory protein TnpB-like domain"/>
    <property type="match status" value="1"/>
</dbReference>
<dbReference type="Proteomes" id="UP000011613">
    <property type="component" value="Unassembled WGS sequence"/>
</dbReference>
<dbReference type="InterPro" id="IPR010095">
    <property type="entry name" value="Cas12f1-like_TNB"/>
</dbReference>
<feature type="domain" description="Transposase putative helix-turn-helix" evidence="11">
    <location>
        <begin position="1"/>
        <end position="38"/>
    </location>
</feature>
<comment type="caution">
    <text evidence="12">The sequence shown here is derived from an EMBL/GenBank/DDBJ whole genome shotgun (WGS) entry which is preliminary data.</text>
</comment>
<proteinExistence type="inferred from homology"/>
<evidence type="ECO:0000256" key="6">
    <source>
        <dbReference type="ARBA" id="ARBA00023125"/>
    </source>
</evidence>
<feature type="compositionally biased region" description="Basic and acidic residues" evidence="8">
    <location>
        <begin position="376"/>
        <end position="392"/>
    </location>
</feature>
<dbReference type="InterPro" id="IPR001959">
    <property type="entry name" value="Transposase"/>
</dbReference>
<dbReference type="GO" id="GO:0032196">
    <property type="term" value="P:transposition"/>
    <property type="evidence" value="ECO:0007669"/>
    <property type="project" value="UniProtKB-KW"/>
</dbReference>
<dbReference type="PATRIC" id="fig|797304.7.peg.767"/>